<sequence length="141" mass="16536">MKRIHFDHLGKGNYWIILIILSLIFIVIGIAEPIEFENEKIYKYISATGFLLQAIYFSKLFWCKNTVQWNNKGIVIRIKSFLGKLLRFDEIKATELNRKILTLTKYDGKIITLDLNEFAESDTQKLNEIMIENTIANNVYN</sequence>
<keyword evidence="1" id="KW-1133">Transmembrane helix</keyword>
<evidence type="ECO:0000256" key="1">
    <source>
        <dbReference type="SAM" id="Phobius"/>
    </source>
</evidence>
<accession>A0ABW3JQ22</accession>
<dbReference type="Proteomes" id="UP001597062">
    <property type="component" value="Unassembled WGS sequence"/>
</dbReference>
<keyword evidence="1" id="KW-0472">Membrane</keyword>
<organism evidence="2 3">
    <name type="scientific">Tenacibaculum geojense</name>
    <dbReference type="NCBI Taxonomy" id="915352"/>
    <lineage>
        <taxon>Bacteria</taxon>
        <taxon>Pseudomonadati</taxon>
        <taxon>Bacteroidota</taxon>
        <taxon>Flavobacteriia</taxon>
        <taxon>Flavobacteriales</taxon>
        <taxon>Flavobacteriaceae</taxon>
        <taxon>Tenacibaculum</taxon>
    </lineage>
</organism>
<evidence type="ECO:0000313" key="2">
    <source>
        <dbReference type="EMBL" id="MFD0991641.1"/>
    </source>
</evidence>
<proteinExistence type="predicted"/>
<name>A0ABW3JQ22_9FLAO</name>
<feature type="transmembrane region" description="Helical" evidence="1">
    <location>
        <begin position="43"/>
        <end position="62"/>
    </location>
</feature>
<evidence type="ECO:0008006" key="4">
    <source>
        <dbReference type="Google" id="ProtNLM"/>
    </source>
</evidence>
<evidence type="ECO:0000313" key="3">
    <source>
        <dbReference type="Proteomes" id="UP001597062"/>
    </source>
</evidence>
<protein>
    <recommendedName>
        <fullName evidence="4">DUF304 domain-containing protein</fullName>
    </recommendedName>
</protein>
<keyword evidence="1" id="KW-0812">Transmembrane</keyword>
<reference evidence="3" key="1">
    <citation type="journal article" date="2019" name="Int. J. Syst. Evol. Microbiol.">
        <title>The Global Catalogue of Microorganisms (GCM) 10K type strain sequencing project: providing services to taxonomists for standard genome sequencing and annotation.</title>
        <authorList>
            <consortium name="The Broad Institute Genomics Platform"/>
            <consortium name="The Broad Institute Genome Sequencing Center for Infectious Disease"/>
            <person name="Wu L."/>
            <person name="Ma J."/>
        </authorList>
    </citation>
    <scope>NUCLEOTIDE SEQUENCE [LARGE SCALE GENOMIC DNA]</scope>
    <source>
        <strain evidence="3">CCUG 60527</strain>
    </source>
</reference>
<dbReference type="EMBL" id="JBHTJR010000004">
    <property type="protein sequence ID" value="MFD0991641.1"/>
    <property type="molecule type" value="Genomic_DNA"/>
</dbReference>
<comment type="caution">
    <text evidence="2">The sequence shown here is derived from an EMBL/GenBank/DDBJ whole genome shotgun (WGS) entry which is preliminary data.</text>
</comment>
<dbReference type="RefSeq" id="WP_386104141.1">
    <property type="nucleotide sequence ID" value="NZ_JBHTJR010000004.1"/>
</dbReference>
<feature type="transmembrane region" description="Helical" evidence="1">
    <location>
        <begin position="12"/>
        <end position="31"/>
    </location>
</feature>
<keyword evidence="3" id="KW-1185">Reference proteome</keyword>
<gene>
    <name evidence="2" type="ORF">ACFQ1U_00340</name>
</gene>